<evidence type="ECO:0000313" key="2">
    <source>
        <dbReference type="EMBL" id="RNI32785.1"/>
    </source>
</evidence>
<feature type="domain" description="Transposase IS200-like" evidence="1">
    <location>
        <begin position="9"/>
        <end position="147"/>
    </location>
</feature>
<sequence length="183" mass="21307">MAVRTPIEQTEGLYFITFTCCQWLPLFEITDGYDTVYKWFDYLKSKNHFLKGYVIMPNHLHVLIDFSASPKSINAIVSNGKRFMAYELVKRLQKSGNDEMLKKLMQAVAASDKDRGKKHQVFERSFDCKLITTNHFFLEKLNYIHNNPCSGVWGLVENPVDYRYSSAKYYIGGMQSEYPINSE</sequence>
<dbReference type="SUPFAM" id="SSF143422">
    <property type="entry name" value="Transposase IS200-like"/>
    <property type="match status" value="1"/>
</dbReference>
<dbReference type="GO" id="GO:0043565">
    <property type="term" value="F:sequence-specific DNA binding"/>
    <property type="evidence" value="ECO:0007669"/>
    <property type="project" value="TreeGrafter"/>
</dbReference>
<dbReference type="InterPro" id="IPR052715">
    <property type="entry name" value="RAYT_transposase"/>
</dbReference>
<proteinExistence type="predicted"/>
<comment type="caution">
    <text evidence="2">The sequence shown here is derived from an EMBL/GenBank/DDBJ whole genome shotgun (WGS) entry which is preliminary data.</text>
</comment>
<dbReference type="OrthoDB" id="9788881at2"/>
<dbReference type="PANTHER" id="PTHR36966">
    <property type="entry name" value="REP-ASSOCIATED TYROSINE TRANSPOSASE"/>
    <property type="match status" value="1"/>
</dbReference>
<dbReference type="AlphaFoldDB" id="A0A3M9N5W8"/>
<name>A0A3M9N5W8_9BACT</name>
<dbReference type="Proteomes" id="UP000267223">
    <property type="component" value="Unassembled WGS sequence"/>
</dbReference>
<protein>
    <recommendedName>
        <fullName evidence="1">Transposase IS200-like domain-containing protein</fullName>
    </recommendedName>
</protein>
<evidence type="ECO:0000259" key="1">
    <source>
        <dbReference type="SMART" id="SM01321"/>
    </source>
</evidence>
<dbReference type="PANTHER" id="PTHR36966:SF1">
    <property type="entry name" value="REP-ASSOCIATED TYROSINE TRANSPOSASE"/>
    <property type="match status" value="1"/>
</dbReference>
<dbReference type="EMBL" id="RJJR01000024">
    <property type="protein sequence ID" value="RNI32785.1"/>
    <property type="molecule type" value="Genomic_DNA"/>
</dbReference>
<dbReference type="GO" id="GO:0004803">
    <property type="term" value="F:transposase activity"/>
    <property type="evidence" value="ECO:0007669"/>
    <property type="project" value="InterPro"/>
</dbReference>
<dbReference type="InterPro" id="IPR036515">
    <property type="entry name" value="Transposase_17_sf"/>
</dbReference>
<dbReference type="GO" id="GO:0006313">
    <property type="term" value="P:DNA transposition"/>
    <property type="evidence" value="ECO:0007669"/>
    <property type="project" value="InterPro"/>
</dbReference>
<dbReference type="SMART" id="SM01321">
    <property type="entry name" value="Y1_Tnp"/>
    <property type="match status" value="1"/>
</dbReference>
<keyword evidence="3" id="KW-1185">Reference proteome</keyword>
<reference evidence="2 3" key="1">
    <citation type="submission" date="2018-11" db="EMBL/GenBank/DDBJ databases">
        <title>Draft genome sequence of Ferruginibacter sp. BO-59.</title>
        <authorList>
            <person name="Im W.T."/>
        </authorList>
    </citation>
    <scope>NUCLEOTIDE SEQUENCE [LARGE SCALE GENOMIC DNA]</scope>
    <source>
        <strain evidence="2 3">BO-59</strain>
    </source>
</reference>
<dbReference type="InterPro" id="IPR002686">
    <property type="entry name" value="Transposase_17"/>
</dbReference>
<dbReference type="Gene3D" id="3.30.70.1290">
    <property type="entry name" value="Transposase IS200-like"/>
    <property type="match status" value="1"/>
</dbReference>
<gene>
    <name evidence="2" type="ORF">EFY79_20025</name>
</gene>
<accession>A0A3M9N5W8</accession>
<organism evidence="2 3">
    <name type="scientific">Hanamia caeni</name>
    <dbReference type="NCBI Taxonomy" id="2294116"/>
    <lineage>
        <taxon>Bacteria</taxon>
        <taxon>Pseudomonadati</taxon>
        <taxon>Bacteroidota</taxon>
        <taxon>Chitinophagia</taxon>
        <taxon>Chitinophagales</taxon>
        <taxon>Chitinophagaceae</taxon>
        <taxon>Hanamia</taxon>
    </lineage>
</organism>
<evidence type="ECO:0000313" key="3">
    <source>
        <dbReference type="Proteomes" id="UP000267223"/>
    </source>
</evidence>
<dbReference type="RefSeq" id="WP_123122537.1">
    <property type="nucleotide sequence ID" value="NZ_RJJR01000024.1"/>
</dbReference>